<keyword evidence="6" id="KW-0482">Metalloprotease</keyword>
<name>A0A0F9DT03_9ZZZZ</name>
<evidence type="ECO:0000256" key="6">
    <source>
        <dbReference type="ARBA" id="ARBA00023049"/>
    </source>
</evidence>
<keyword evidence="3" id="KW-0479">Metal-binding</keyword>
<organism evidence="7">
    <name type="scientific">marine sediment metagenome</name>
    <dbReference type="NCBI Taxonomy" id="412755"/>
    <lineage>
        <taxon>unclassified sequences</taxon>
        <taxon>metagenomes</taxon>
        <taxon>ecological metagenomes</taxon>
    </lineage>
</organism>
<evidence type="ECO:0000256" key="3">
    <source>
        <dbReference type="ARBA" id="ARBA00022723"/>
    </source>
</evidence>
<dbReference type="GO" id="GO:0006508">
    <property type="term" value="P:proteolysis"/>
    <property type="evidence" value="ECO:0007669"/>
    <property type="project" value="UniProtKB-KW"/>
</dbReference>
<dbReference type="SUPFAM" id="SSF55486">
    <property type="entry name" value="Metalloproteases ('zincins'), catalytic domain"/>
    <property type="match status" value="1"/>
</dbReference>
<dbReference type="PANTHER" id="PTHR15910">
    <property type="entry name" value="ARCHAEMETZINCIN"/>
    <property type="match status" value="1"/>
</dbReference>
<dbReference type="InterPro" id="IPR012962">
    <property type="entry name" value="Pept_M54_archaemetzincn"/>
</dbReference>
<comment type="caution">
    <text evidence="7">The sequence shown here is derived from an EMBL/GenBank/DDBJ whole genome shotgun (WGS) entry which is preliminary data.</text>
</comment>
<keyword evidence="5" id="KW-0862">Zinc</keyword>
<proteinExistence type="predicted"/>
<protein>
    <submittedName>
        <fullName evidence="7">Uncharacterized protein</fullName>
    </submittedName>
</protein>
<dbReference type="EMBL" id="LAZR01037959">
    <property type="protein sequence ID" value="KKL20791.1"/>
    <property type="molecule type" value="Genomic_DNA"/>
</dbReference>
<dbReference type="PANTHER" id="PTHR15910:SF1">
    <property type="entry name" value="ARCHAEMETZINCIN-2"/>
    <property type="match status" value="1"/>
</dbReference>
<sequence length="341" mass="37548">ALGEATLPIGFVALMGVVGWRILWLLAAACVPVATWLLAARASVPAGARDRSKLVKGLEKTIAGLRPLHRTLGKPAPGDWLERYKDKEPGQTFRQYIRSRPVVPTSRRRTIYVQPLGEFTDAQGRVVKQTAEFMGLFFDLPVKVLRPIPLSAIPAKARRTHPSWGVKQILTGYVMDDVLRPRLPGDAFAMIALTGSDLWPGKGWNFVFGQASLRERVGVWSINRFGDPDRGRGAYLLCLLRTLRTSTHEMGHMFSIYHCTAYECGMCGSNSLGESDRRPLALCPQCMAKVCWGTRTDPVSRYRKLAAFCKTAGLSTEAVFYEKSLAALGARAVASQPTGAR</sequence>
<keyword evidence="4" id="KW-0378">Hydrolase</keyword>
<reference evidence="7" key="1">
    <citation type="journal article" date="2015" name="Nature">
        <title>Complex archaea that bridge the gap between prokaryotes and eukaryotes.</title>
        <authorList>
            <person name="Spang A."/>
            <person name="Saw J.H."/>
            <person name="Jorgensen S.L."/>
            <person name="Zaremba-Niedzwiedzka K."/>
            <person name="Martijn J."/>
            <person name="Lind A.E."/>
            <person name="van Eijk R."/>
            <person name="Schleper C."/>
            <person name="Guy L."/>
            <person name="Ettema T.J."/>
        </authorList>
    </citation>
    <scope>NUCLEOTIDE SEQUENCE</scope>
</reference>
<dbReference type="InterPro" id="IPR024079">
    <property type="entry name" value="MetalloPept_cat_dom_sf"/>
</dbReference>
<accession>A0A0F9DT03</accession>
<dbReference type="Pfam" id="PF07998">
    <property type="entry name" value="Peptidase_M54"/>
    <property type="match status" value="1"/>
</dbReference>
<gene>
    <name evidence="7" type="ORF">LCGC14_2451910</name>
</gene>
<evidence type="ECO:0000313" key="7">
    <source>
        <dbReference type="EMBL" id="KKL20791.1"/>
    </source>
</evidence>
<dbReference type="GO" id="GO:0008237">
    <property type="term" value="F:metallopeptidase activity"/>
    <property type="evidence" value="ECO:0007669"/>
    <property type="project" value="UniProtKB-KW"/>
</dbReference>
<keyword evidence="2" id="KW-0645">Protease</keyword>
<evidence type="ECO:0000256" key="4">
    <source>
        <dbReference type="ARBA" id="ARBA00022801"/>
    </source>
</evidence>
<dbReference type="AlphaFoldDB" id="A0A0F9DT03"/>
<dbReference type="Gene3D" id="3.40.390.10">
    <property type="entry name" value="Collagenase (Catalytic Domain)"/>
    <property type="match status" value="1"/>
</dbReference>
<dbReference type="GO" id="GO:0046872">
    <property type="term" value="F:metal ion binding"/>
    <property type="evidence" value="ECO:0007669"/>
    <property type="project" value="UniProtKB-KW"/>
</dbReference>
<comment type="cofactor">
    <cofactor evidence="1">
        <name>Zn(2+)</name>
        <dbReference type="ChEBI" id="CHEBI:29105"/>
    </cofactor>
</comment>
<evidence type="ECO:0000256" key="5">
    <source>
        <dbReference type="ARBA" id="ARBA00022833"/>
    </source>
</evidence>
<feature type="non-terminal residue" evidence="7">
    <location>
        <position position="1"/>
    </location>
</feature>
<evidence type="ECO:0000256" key="2">
    <source>
        <dbReference type="ARBA" id="ARBA00022670"/>
    </source>
</evidence>
<evidence type="ECO:0000256" key="1">
    <source>
        <dbReference type="ARBA" id="ARBA00001947"/>
    </source>
</evidence>
<dbReference type="CDD" id="cd11375">
    <property type="entry name" value="Peptidase_M54"/>
    <property type="match status" value="1"/>
</dbReference>